<dbReference type="RefSeq" id="WP_346100404.1">
    <property type="nucleotide sequence ID" value="NZ_BAAABY010000070.1"/>
</dbReference>
<protein>
    <submittedName>
        <fullName evidence="1">Uncharacterized protein</fullName>
    </submittedName>
</protein>
<dbReference type="Proteomes" id="UP001500909">
    <property type="component" value="Unassembled WGS sequence"/>
</dbReference>
<comment type="caution">
    <text evidence="1">The sequence shown here is derived from an EMBL/GenBank/DDBJ whole genome shotgun (WGS) entry which is preliminary data.</text>
</comment>
<dbReference type="EMBL" id="BAAABY010000070">
    <property type="protein sequence ID" value="GAA0500766.1"/>
    <property type="molecule type" value="Genomic_DNA"/>
</dbReference>
<name>A0ABN1BLR4_9ACTN</name>
<organism evidence="1 2">
    <name type="scientific">Streptomyces olivaceiscleroticus</name>
    <dbReference type="NCBI Taxonomy" id="68245"/>
    <lineage>
        <taxon>Bacteria</taxon>
        <taxon>Bacillati</taxon>
        <taxon>Actinomycetota</taxon>
        <taxon>Actinomycetes</taxon>
        <taxon>Kitasatosporales</taxon>
        <taxon>Streptomycetaceae</taxon>
        <taxon>Streptomyces</taxon>
    </lineage>
</organism>
<gene>
    <name evidence="1" type="ORF">GCM10010361_77800</name>
</gene>
<sequence length="122" mass="13275">MTTPAPEDPDTAAVDQTLAARNLRSAEVIAGVLDAGLLHAVGRPDKLPTVLFPDVDENVVQAIFDLGVKVGVWGGQAMLRPQWDPTVLDRFQRELEAGAYEQMGRRVRSAAQCGRRTVSEHL</sequence>
<keyword evidence="2" id="KW-1185">Reference proteome</keyword>
<evidence type="ECO:0000313" key="2">
    <source>
        <dbReference type="Proteomes" id="UP001500909"/>
    </source>
</evidence>
<evidence type="ECO:0000313" key="1">
    <source>
        <dbReference type="EMBL" id="GAA0500766.1"/>
    </source>
</evidence>
<reference evidence="1 2" key="1">
    <citation type="journal article" date="2019" name="Int. J. Syst. Evol. Microbiol.">
        <title>The Global Catalogue of Microorganisms (GCM) 10K type strain sequencing project: providing services to taxonomists for standard genome sequencing and annotation.</title>
        <authorList>
            <consortium name="The Broad Institute Genomics Platform"/>
            <consortium name="The Broad Institute Genome Sequencing Center for Infectious Disease"/>
            <person name="Wu L."/>
            <person name="Ma J."/>
        </authorList>
    </citation>
    <scope>NUCLEOTIDE SEQUENCE [LARGE SCALE GENOMIC DNA]</scope>
    <source>
        <strain evidence="1 2">JCM 4805</strain>
    </source>
</reference>
<accession>A0ABN1BLR4</accession>
<proteinExistence type="predicted"/>